<dbReference type="AlphaFoldDB" id="A0AAP0IN36"/>
<evidence type="ECO:0000313" key="2">
    <source>
        <dbReference type="Proteomes" id="UP001419268"/>
    </source>
</evidence>
<reference evidence="1 2" key="1">
    <citation type="submission" date="2024-01" db="EMBL/GenBank/DDBJ databases">
        <title>Genome assemblies of Stephania.</title>
        <authorList>
            <person name="Yang L."/>
        </authorList>
    </citation>
    <scope>NUCLEOTIDE SEQUENCE [LARGE SCALE GENOMIC DNA]</scope>
    <source>
        <strain evidence="1">JXDWG</strain>
        <tissue evidence="1">Leaf</tissue>
    </source>
</reference>
<keyword evidence="2" id="KW-1185">Reference proteome</keyword>
<dbReference type="Proteomes" id="UP001419268">
    <property type="component" value="Unassembled WGS sequence"/>
</dbReference>
<organism evidence="1 2">
    <name type="scientific">Stephania cephalantha</name>
    <dbReference type="NCBI Taxonomy" id="152367"/>
    <lineage>
        <taxon>Eukaryota</taxon>
        <taxon>Viridiplantae</taxon>
        <taxon>Streptophyta</taxon>
        <taxon>Embryophyta</taxon>
        <taxon>Tracheophyta</taxon>
        <taxon>Spermatophyta</taxon>
        <taxon>Magnoliopsida</taxon>
        <taxon>Ranunculales</taxon>
        <taxon>Menispermaceae</taxon>
        <taxon>Menispermoideae</taxon>
        <taxon>Cissampelideae</taxon>
        <taxon>Stephania</taxon>
    </lineage>
</organism>
<comment type="caution">
    <text evidence="1">The sequence shown here is derived from an EMBL/GenBank/DDBJ whole genome shotgun (WGS) entry which is preliminary data.</text>
</comment>
<protein>
    <submittedName>
        <fullName evidence="1">Uncharacterized protein</fullName>
    </submittedName>
</protein>
<accession>A0AAP0IN36</accession>
<evidence type="ECO:0000313" key="1">
    <source>
        <dbReference type="EMBL" id="KAK9118594.1"/>
    </source>
</evidence>
<name>A0AAP0IN36_9MAGN</name>
<dbReference type="EMBL" id="JBBNAG010000007">
    <property type="protein sequence ID" value="KAK9118594.1"/>
    <property type="molecule type" value="Genomic_DNA"/>
</dbReference>
<gene>
    <name evidence="1" type="ORF">Scep_016687</name>
</gene>
<sequence length="114" mass="12267">MTSSRGFPTGLNALSEHMLYIVAHFRYSSSIATEHLIKFVACFGILLDCGLGELIVLNGSGALETAMADQRDTSHLSGAIGLGPIDPVDFQALTHGSQDRRLEEILTLLRGQLP</sequence>
<proteinExistence type="predicted"/>